<reference evidence="5" key="1">
    <citation type="submission" date="2022-03" db="EMBL/GenBank/DDBJ databases">
        <authorList>
            <person name="Alioto T."/>
            <person name="Alioto T."/>
            <person name="Gomez Garrido J."/>
        </authorList>
    </citation>
    <scope>NUCLEOTIDE SEQUENCE</scope>
</reference>
<keyword evidence="6" id="KW-1185">Reference proteome</keyword>
<dbReference type="PANTHER" id="PTHR44666:SF1">
    <property type="entry name" value="WD REPEAT-CONTAINING PROTEIN 53"/>
    <property type="match status" value="1"/>
</dbReference>
<dbReference type="InterPro" id="IPR036322">
    <property type="entry name" value="WD40_repeat_dom_sf"/>
</dbReference>
<dbReference type="PROSITE" id="PS50294">
    <property type="entry name" value="WD_REPEATS_REGION"/>
    <property type="match status" value="1"/>
</dbReference>
<name>A0AAD1RCJ6_PELCU</name>
<dbReference type="InterPro" id="IPR019775">
    <property type="entry name" value="WD40_repeat_CS"/>
</dbReference>
<dbReference type="Gene3D" id="2.130.10.10">
    <property type="entry name" value="YVTN repeat-like/Quinoprotein amine dehydrogenase"/>
    <property type="match status" value="2"/>
</dbReference>
<keyword evidence="1 3" id="KW-0853">WD repeat</keyword>
<evidence type="ECO:0000313" key="5">
    <source>
        <dbReference type="EMBL" id="CAH2246472.1"/>
    </source>
</evidence>
<feature type="region of interest" description="Disordered" evidence="4">
    <location>
        <begin position="284"/>
        <end position="310"/>
    </location>
</feature>
<dbReference type="Pfam" id="PF00400">
    <property type="entry name" value="WD40"/>
    <property type="match status" value="2"/>
</dbReference>
<evidence type="ECO:0000256" key="3">
    <source>
        <dbReference type="PROSITE-ProRule" id="PRU00221"/>
    </source>
</evidence>
<dbReference type="InterPro" id="IPR042453">
    <property type="entry name" value="WDR53"/>
</dbReference>
<gene>
    <name evidence="5" type="ORF">PECUL_23A053341</name>
</gene>
<dbReference type="SUPFAM" id="SSF50978">
    <property type="entry name" value="WD40 repeat-like"/>
    <property type="match status" value="1"/>
</dbReference>
<feature type="repeat" description="WD" evidence="3">
    <location>
        <begin position="241"/>
        <end position="278"/>
    </location>
</feature>
<dbReference type="SMART" id="SM00320">
    <property type="entry name" value="WD40"/>
    <property type="match status" value="6"/>
</dbReference>
<dbReference type="PROSITE" id="PS50082">
    <property type="entry name" value="WD_REPEATS_2"/>
    <property type="match status" value="2"/>
</dbReference>
<sequence>MNVVMAVKWDCAHSNSVLSLAVSKEKVVSSGAEDGELVLWNEGGLPLGKLHLTGGGDVTCMAFSPVCSTRLYVSHGDSLSVMDTRAFKEPVENFRVNKEEINCISVNESDTLLAAADDSGAVKVLDLQSKKVSRTLSRHTNICSSVSFRPHRPQNLLSCGLDMQVIHWSMQKARPLWIINLQQLSHEKGDNLATQGQMLNPPLAHSLSVSACGNIFCCGAEDGNIQIFQVAGNQFEEELCFKSHSQGVSQVKFLDEEAYPNILLSGGNDGRVCLWDIELARQKEPKRPLAKPHQRKSGSSHTKAKHMVSQVTDTAREVIPKLCIEHEEKVNWIIGAELGGIRMVLVADPSNAITLYPLGEL</sequence>
<dbReference type="PANTHER" id="PTHR44666">
    <property type="entry name" value="WD REPEAT-CONTAINING PROTEIN 53"/>
    <property type="match status" value="1"/>
</dbReference>
<dbReference type="PROSITE" id="PS00678">
    <property type="entry name" value="WD_REPEATS_1"/>
    <property type="match status" value="1"/>
</dbReference>
<proteinExistence type="predicted"/>
<keyword evidence="2" id="KW-0677">Repeat</keyword>
<dbReference type="InterPro" id="IPR001680">
    <property type="entry name" value="WD40_rpt"/>
</dbReference>
<feature type="compositionally biased region" description="Basic residues" evidence="4">
    <location>
        <begin position="288"/>
        <end position="306"/>
    </location>
</feature>
<accession>A0AAD1RCJ6</accession>
<dbReference type="Proteomes" id="UP001295444">
    <property type="component" value="Chromosome 02"/>
</dbReference>
<dbReference type="AlphaFoldDB" id="A0AAD1RCJ6"/>
<evidence type="ECO:0000256" key="4">
    <source>
        <dbReference type="SAM" id="MobiDB-lite"/>
    </source>
</evidence>
<dbReference type="EMBL" id="OW240913">
    <property type="protein sequence ID" value="CAH2246472.1"/>
    <property type="molecule type" value="Genomic_DNA"/>
</dbReference>
<evidence type="ECO:0000313" key="6">
    <source>
        <dbReference type="Proteomes" id="UP001295444"/>
    </source>
</evidence>
<feature type="repeat" description="WD" evidence="3">
    <location>
        <begin position="10"/>
        <end position="41"/>
    </location>
</feature>
<evidence type="ECO:0000256" key="2">
    <source>
        <dbReference type="ARBA" id="ARBA00022737"/>
    </source>
</evidence>
<dbReference type="InterPro" id="IPR015943">
    <property type="entry name" value="WD40/YVTN_repeat-like_dom_sf"/>
</dbReference>
<organism evidence="5 6">
    <name type="scientific">Pelobates cultripes</name>
    <name type="common">Western spadefoot toad</name>
    <dbReference type="NCBI Taxonomy" id="61616"/>
    <lineage>
        <taxon>Eukaryota</taxon>
        <taxon>Metazoa</taxon>
        <taxon>Chordata</taxon>
        <taxon>Craniata</taxon>
        <taxon>Vertebrata</taxon>
        <taxon>Euteleostomi</taxon>
        <taxon>Amphibia</taxon>
        <taxon>Batrachia</taxon>
        <taxon>Anura</taxon>
        <taxon>Pelobatoidea</taxon>
        <taxon>Pelobatidae</taxon>
        <taxon>Pelobates</taxon>
    </lineage>
</organism>
<evidence type="ECO:0000256" key="1">
    <source>
        <dbReference type="ARBA" id="ARBA00022574"/>
    </source>
</evidence>
<protein>
    <submittedName>
        <fullName evidence="5">WD repeat-containing 53</fullName>
    </submittedName>
</protein>